<dbReference type="Gramene" id="TraesROB_scaffold_017234_01G000100.1">
    <property type="protein sequence ID" value="TraesROB_scaffold_017234_01G000100.1"/>
    <property type="gene ID" value="TraesROB_scaffold_017234_01G000100"/>
</dbReference>
<dbReference type="Gramene" id="TraesKAR4D01G0054220.1">
    <property type="protein sequence ID" value="cds.TraesKAR4D01G0054220.1"/>
    <property type="gene ID" value="TraesKAR4D01G0054220"/>
</dbReference>
<dbReference type="OMA" id="RARFTHT"/>
<reference evidence="14" key="1">
    <citation type="submission" date="2018-08" db="EMBL/GenBank/DDBJ databases">
        <authorList>
            <person name="Rossello M."/>
        </authorList>
    </citation>
    <scope>NUCLEOTIDE SEQUENCE [LARGE SCALE GENOMIC DNA]</scope>
    <source>
        <strain evidence="14">cv. Chinese Spring</strain>
    </source>
</reference>
<dbReference type="OrthoDB" id="408954at2759"/>
<dbReference type="Gramene" id="TraesCLE_scaffold_037566_01G000200.1">
    <property type="protein sequence ID" value="TraesCLE_scaffold_037566_01G000200.1"/>
    <property type="gene ID" value="TraesCLE_scaffold_037566_01G000200"/>
</dbReference>
<dbReference type="STRING" id="4565.A0A3B6JG27"/>
<dbReference type="Proteomes" id="UP000019116">
    <property type="component" value="Chromosome 4D"/>
</dbReference>
<proteinExistence type="inferred from homology"/>
<evidence type="ECO:0000313" key="15">
    <source>
        <dbReference type="Proteomes" id="UP000019116"/>
    </source>
</evidence>
<dbReference type="Gramene" id="TraesCS4D02G095900.1">
    <property type="protein sequence ID" value="TraesCS4D02G095900.1"/>
    <property type="gene ID" value="TraesCS4D02G095900"/>
</dbReference>
<evidence type="ECO:0000256" key="2">
    <source>
        <dbReference type="ARBA" id="ARBA00009324"/>
    </source>
</evidence>
<feature type="domain" description="Fatty acid hydroxylase" evidence="13">
    <location>
        <begin position="192"/>
        <end position="329"/>
    </location>
</feature>
<evidence type="ECO:0000313" key="14">
    <source>
        <dbReference type="EnsemblPlants" id="TraesCS4D02G095900.1"/>
    </source>
</evidence>
<reference evidence="14" key="2">
    <citation type="submission" date="2018-10" db="UniProtKB">
        <authorList>
            <consortium name="EnsemblPlants"/>
        </authorList>
    </citation>
    <scope>IDENTIFICATION</scope>
</reference>
<evidence type="ECO:0000256" key="3">
    <source>
        <dbReference type="ARBA" id="ARBA00011738"/>
    </source>
</evidence>
<dbReference type="GO" id="GO:0005506">
    <property type="term" value="F:iron ion binding"/>
    <property type="evidence" value="ECO:0007669"/>
    <property type="project" value="InterPro"/>
</dbReference>
<evidence type="ECO:0000259" key="13">
    <source>
        <dbReference type="Pfam" id="PF04116"/>
    </source>
</evidence>
<dbReference type="Gramene" id="TraesCS4D03G0188300.1">
    <property type="protein sequence ID" value="TraesCS4D03G0188300.1.CDS"/>
    <property type="gene ID" value="TraesCS4D03G0188300"/>
</dbReference>
<dbReference type="Pfam" id="PF04116">
    <property type="entry name" value="FA_hydroxylase"/>
    <property type="match status" value="1"/>
</dbReference>
<dbReference type="PANTHER" id="PTHR11863">
    <property type="entry name" value="STEROL DESATURASE"/>
    <property type="match status" value="1"/>
</dbReference>
<comment type="subcellular location">
    <subcellularLocation>
        <location evidence="1">Endoplasmic reticulum membrane</location>
        <topology evidence="1">Multi-pass membrane protein</topology>
    </subcellularLocation>
</comment>
<evidence type="ECO:0000256" key="7">
    <source>
        <dbReference type="ARBA" id="ARBA00022857"/>
    </source>
</evidence>
<evidence type="ECO:0000256" key="4">
    <source>
        <dbReference type="ARBA" id="ARBA00013146"/>
    </source>
</evidence>
<comment type="similarity">
    <text evidence="2">Belongs to the sterol desaturase family.</text>
</comment>
<organism evidence="14">
    <name type="scientific">Triticum aestivum</name>
    <name type="common">Wheat</name>
    <dbReference type="NCBI Taxonomy" id="4565"/>
    <lineage>
        <taxon>Eukaryota</taxon>
        <taxon>Viridiplantae</taxon>
        <taxon>Streptophyta</taxon>
        <taxon>Embryophyta</taxon>
        <taxon>Tracheophyta</taxon>
        <taxon>Spermatophyta</taxon>
        <taxon>Magnoliopsida</taxon>
        <taxon>Liliopsida</taxon>
        <taxon>Poales</taxon>
        <taxon>Poaceae</taxon>
        <taxon>BOP clade</taxon>
        <taxon>Pooideae</taxon>
        <taxon>Triticodae</taxon>
        <taxon>Triticeae</taxon>
        <taxon>Triticinae</taxon>
        <taxon>Triticum</taxon>
    </lineage>
</organism>
<feature type="transmembrane region" description="Helical" evidence="12">
    <location>
        <begin position="181"/>
        <end position="201"/>
    </location>
</feature>
<evidence type="ECO:0000256" key="6">
    <source>
        <dbReference type="ARBA" id="ARBA00022824"/>
    </source>
</evidence>
<dbReference type="GO" id="GO:0071771">
    <property type="term" value="F:aldehyde oxygenase (deformylating) activity"/>
    <property type="evidence" value="ECO:0007669"/>
    <property type="project" value="UniProtKB-EC"/>
</dbReference>
<keyword evidence="15" id="KW-1185">Reference proteome</keyword>
<evidence type="ECO:0000256" key="12">
    <source>
        <dbReference type="SAM" id="Phobius"/>
    </source>
</evidence>
<dbReference type="AlphaFoldDB" id="A0A3B6JG27"/>
<dbReference type="InterPro" id="IPR050307">
    <property type="entry name" value="Sterol_Desaturase_Related"/>
</dbReference>
<evidence type="ECO:0000256" key="9">
    <source>
        <dbReference type="ARBA" id="ARBA00023136"/>
    </source>
</evidence>
<keyword evidence="9 12" id="KW-0472">Membrane</keyword>
<keyword evidence="10" id="KW-0456">Lyase</keyword>
<keyword evidence="5 12" id="KW-0812">Transmembrane</keyword>
<evidence type="ECO:0000256" key="5">
    <source>
        <dbReference type="ARBA" id="ARBA00022692"/>
    </source>
</evidence>
<keyword evidence="7" id="KW-0521">NADP</keyword>
<sequence length="356" mass="39441">MYTTATTIKHGNHTPRLARSNGLIPQPWHACMHARTWRLTSRVYISKGNRARFTHTATRSTQYSTSSAVTRTKGTYVVDRSKRLVEMEMPRVSEETVAAVVPIAVYWAYAGVHTALGQSRLMDKYRLNTKDEEDRKNMVSKRAVILNVLMQHLMQLAALAVLAMVTGGRGATAKAAGGSPAAVYLTAAARIAVAVLVFDAYRYAWHRLAHINRFIYRHLHSWHHRIVVPYAFGAIYGHPIEVLIADTAGASLAVLVTGLSPSSPRATAVFLTLCTVKAIDNHCGVCLLPRRLQSVWNGAAYHGVHHMPRGVRYNFSDLFFVTWDHVFGTHMPYAVEERPGGDGLVLKPLPPPKATN</sequence>
<dbReference type="InterPro" id="IPR006694">
    <property type="entry name" value="Fatty_acid_hydroxylase"/>
</dbReference>
<evidence type="ECO:0000256" key="1">
    <source>
        <dbReference type="ARBA" id="ARBA00004477"/>
    </source>
</evidence>
<dbReference type="GO" id="GO:0005789">
    <property type="term" value="C:endoplasmic reticulum membrane"/>
    <property type="evidence" value="ECO:0000318"/>
    <property type="project" value="GO_Central"/>
</dbReference>
<evidence type="ECO:0000256" key="10">
    <source>
        <dbReference type="ARBA" id="ARBA00023239"/>
    </source>
</evidence>
<evidence type="ECO:0000256" key="8">
    <source>
        <dbReference type="ARBA" id="ARBA00022989"/>
    </source>
</evidence>
<dbReference type="GO" id="GO:0008610">
    <property type="term" value="P:lipid biosynthetic process"/>
    <property type="evidence" value="ECO:0007669"/>
    <property type="project" value="InterPro"/>
</dbReference>
<keyword evidence="8 12" id="KW-1133">Transmembrane helix</keyword>
<keyword evidence="6" id="KW-0256">Endoplasmic reticulum</keyword>
<comment type="subunit">
    <text evidence="3">Homodimer.</text>
</comment>
<feature type="transmembrane region" description="Helical" evidence="12">
    <location>
        <begin position="144"/>
        <end position="166"/>
    </location>
</feature>
<dbReference type="GO" id="GO:0016491">
    <property type="term" value="F:oxidoreductase activity"/>
    <property type="evidence" value="ECO:0000318"/>
    <property type="project" value="GO_Central"/>
</dbReference>
<evidence type="ECO:0000256" key="11">
    <source>
        <dbReference type="ARBA" id="ARBA00047909"/>
    </source>
</evidence>
<dbReference type="EC" id="4.1.99.5" evidence="4"/>
<protein>
    <recommendedName>
        <fullName evidence="4">aldehyde oxygenase (deformylating)</fullName>
        <ecNumber evidence="4">4.1.99.5</ecNumber>
    </recommendedName>
</protein>
<comment type="catalytic activity">
    <reaction evidence="11">
        <text>a long-chain fatty aldehyde + 2 NADPH + O2 + H(+) = a long-chain alkane + formate + 2 NADP(+) + H2O</text>
        <dbReference type="Rhea" id="RHEA:21440"/>
        <dbReference type="ChEBI" id="CHEBI:15377"/>
        <dbReference type="ChEBI" id="CHEBI:15378"/>
        <dbReference type="ChEBI" id="CHEBI:15379"/>
        <dbReference type="ChEBI" id="CHEBI:15740"/>
        <dbReference type="ChEBI" id="CHEBI:17176"/>
        <dbReference type="ChEBI" id="CHEBI:57783"/>
        <dbReference type="ChEBI" id="CHEBI:58349"/>
        <dbReference type="ChEBI" id="CHEBI:83563"/>
        <dbReference type="EC" id="4.1.99.5"/>
    </reaction>
</comment>
<accession>A0A3B6JG27</accession>
<dbReference type="EnsemblPlants" id="TraesCS4D02G095900.1">
    <property type="protein sequence ID" value="TraesCS4D02G095900.1"/>
    <property type="gene ID" value="TraesCS4D02G095900"/>
</dbReference>
<dbReference type="Gramene" id="TraesCAD_scaffold_013431_01G000200.1">
    <property type="protein sequence ID" value="TraesCAD_scaffold_013431_01G000200.1"/>
    <property type="gene ID" value="TraesCAD_scaffold_013431_01G000200"/>
</dbReference>
<dbReference type="Gramene" id="TraesWEE_scaffold_009299_01G000100.1">
    <property type="protein sequence ID" value="TraesWEE_scaffold_009299_01G000100.1"/>
    <property type="gene ID" value="TraesWEE_scaffold_009299_01G000100"/>
</dbReference>
<name>A0A3B6JG27_WHEAT</name>